<evidence type="ECO:0000256" key="1">
    <source>
        <dbReference type="SAM" id="MobiDB-lite"/>
    </source>
</evidence>
<keyword evidence="2" id="KW-0472">Membrane</keyword>
<dbReference type="EMBL" id="JZEE01000581">
    <property type="protein sequence ID" value="KJK63204.1"/>
    <property type="molecule type" value="Genomic_DNA"/>
</dbReference>
<feature type="transmembrane region" description="Helical" evidence="2">
    <location>
        <begin position="1198"/>
        <end position="1223"/>
    </location>
</feature>
<organism evidence="4 5">
    <name type="scientific">Aspergillus parasiticus (strain ATCC 56775 / NRRL 5862 / SRRC 143 / SU-1)</name>
    <dbReference type="NCBI Taxonomy" id="1403190"/>
    <lineage>
        <taxon>Eukaryota</taxon>
        <taxon>Fungi</taxon>
        <taxon>Dikarya</taxon>
        <taxon>Ascomycota</taxon>
        <taxon>Pezizomycotina</taxon>
        <taxon>Eurotiomycetes</taxon>
        <taxon>Eurotiomycetidae</taxon>
        <taxon>Eurotiales</taxon>
        <taxon>Aspergillaceae</taxon>
        <taxon>Aspergillus</taxon>
        <taxon>Aspergillus subgen. Circumdati</taxon>
    </lineage>
</organism>
<dbReference type="STRING" id="1403190.A0A0F0I613"/>
<reference evidence="4 5" key="1">
    <citation type="submission" date="2015-02" db="EMBL/GenBank/DDBJ databases">
        <title>Draft genome sequence of Aspergillus parasiticus SU-1.</title>
        <authorList>
            <person name="Yu J."/>
            <person name="Fedorova N."/>
            <person name="Yin Y."/>
            <person name="Losada L."/>
            <person name="Zafar N."/>
            <person name="Taujale R."/>
            <person name="Ehrlich K.C."/>
            <person name="Bhatnagar D."/>
            <person name="Cleveland T.E."/>
            <person name="Bennett J.W."/>
            <person name="Nierman W.C."/>
        </authorList>
    </citation>
    <scope>NUCLEOTIDE SEQUENCE [LARGE SCALE GENOMIC DNA]</scope>
    <source>
        <strain evidence="5">ATCC 56775 / NRRL 5862 / SRRC 143 / SU-1</strain>
    </source>
</reference>
<dbReference type="PANTHER" id="PTHR24148:SF64">
    <property type="entry name" value="HETEROKARYON INCOMPATIBILITY DOMAIN-CONTAINING PROTEIN"/>
    <property type="match status" value="1"/>
</dbReference>
<evidence type="ECO:0000256" key="2">
    <source>
        <dbReference type="SAM" id="Phobius"/>
    </source>
</evidence>
<proteinExistence type="predicted"/>
<sequence length="1278" mass="144851">MEQSEKLLSNEIRLLNLLPGKWSDPIHCKWRIASLNGNSKYKALSYVWGRSKHSQPIYLNGFPLHVTKHLRRALRQLRSDSKVVCLWVDAVCINQSDDEEKTEQVKMMGKIYAQSQEVVVYLGDAFPPSFSQSFNHPSSTSDAIAHTITPHECYSTPALNEKDTGIVWRRQMSHKDGSYLFCFIQLLADGVDMNSFMAGKDQGSLDEVMEALRLFLSAVKWWKRVWVIQEVVIASRIMILYGSMIAPWEMFVKAANRVHGNPQMQIPSLAGNDTKVLVEFSRRIRSIESIRARWQSPKRITLLQLLRQFSGREATDPRDKVYALLGLAKDEPTVEPNYAASELDVFVDTALDIISRSKSLGVLAGDFTMKNNYALPSWVPDWSSSLEASIQSRIESVKHYTACKNSKIYVQLEASEELSSAYQNGYIAQSRYREVIEKSYGSWGGHMCLRVHEQGRISLPALIVDPIMVVGDTMWSDAVLTSTISSWLAVIAESSFLLENMMPRDDFERTMCADLVFDAVTGQSQRLSPSDRDLIGCWLAREVPDYRDELLLRPYRLMGDTADPGAQTLNSNSIRSSIIHATYRRRFFITAHGRIGLGPASMEKGDCVCMFPGGRTPFVLRRRHLQDRDVLQETSYYRKYLVKFPTAYELLGDCYVHGLMDGEGINAWEDVGSNHSRSSIEVLGKPGILGSPYVDSKDHEKKCDDLKEASTWWQEQAGDWYQSAEAWQDANSAFWEQLKESENLLRGDHSSRWQIASQDYDIICQSWARVQLTWEKGLKACQEFLDSIGDFGWQTIFREWHDKMQFLDSAILAWQSTKMCSQHSLQACEQEIRQWIEVEKNLIDWSLGNISRRYDFIEKLMLCRLEMIAKYRHTHERRLNCMTRYDWQRFAEEWMEFADGSGEQAIPWRILADAQKKVWVTERSLGRIFQDLAEEREHISEQDLYTRISEWKCQLEEWELAVKKLKEEGFRNRKEAVEAAENALLTIYPSEADRARLKALIAEVGREKFAMKHLDYKLAYTLTLLQKMDDYYSSPPAGFTLRRNGSCAANEKKCDNPWDHWYDCCPEGTYCSSERSDNDRNVCCRTKSGCKALIEQDPHCANNETWDLYINDQDYFCCLQGKRGFVQTFGEGGAGIACADPESGELDNPSQSLLNLVASGTPSASASPTPSTSAIPTETNTDPPAATQSKSDTSSNNAGAIAGGVVGGCAGVALIIALAWFLLRRRRKQVTPVISPNAGTPAAELKGVSVAELDNNPVRSELSAGSNTMAYELPANMR</sequence>
<name>A0A0F0I613_ASPPU</name>
<feature type="compositionally biased region" description="Polar residues" evidence="1">
    <location>
        <begin position="1178"/>
        <end position="1195"/>
    </location>
</feature>
<dbReference type="OrthoDB" id="2157530at2759"/>
<keyword evidence="2" id="KW-0812">Transmembrane</keyword>
<evidence type="ECO:0000259" key="3">
    <source>
        <dbReference type="Pfam" id="PF06985"/>
    </source>
</evidence>
<dbReference type="PANTHER" id="PTHR24148">
    <property type="entry name" value="ANKYRIN REPEAT DOMAIN-CONTAINING PROTEIN 39 HOMOLOG-RELATED"/>
    <property type="match status" value="1"/>
</dbReference>
<comment type="caution">
    <text evidence="4">The sequence shown here is derived from an EMBL/GenBank/DDBJ whole genome shotgun (WGS) entry which is preliminary data.</text>
</comment>
<evidence type="ECO:0000313" key="5">
    <source>
        <dbReference type="Proteomes" id="UP000033540"/>
    </source>
</evidence>
<keyword evidence="2" id="KW-1133">Transmembrane helix</keyword>
<dbReference type="Pfam" id="PF06985">
    <property type="entry name" value="HET"/>
    <property type="match status" value="1"/>
</dbReference>
<gene>
    <name evidence="4" type="ORF">P875_00033921</name>
</gene>
<protein>
    <submittedName>
        <fullName evidence="4">Heterokaryon incompatibility protein HET</fullName>
    </submittedName>
</protein>
<dbReference type="AlphaFoldDB" id="A0A0F0I613"/>
<evidence type="ECO:0000313" key="4">
    <source>
        <dbReference type="EMBL" id="KJK63204.1"/>
    </source>
</evidence>
<feature type="domain" description="Heterokaryon incompatibility" evidence="3">
    <location>
        <begin position="41"/>
        <end position="230"/>
    </location>
</feature>
<dbReference type="Pfam" id="PF26639">
    <property type="entry name" value="Het-6_barrel"/>
    <property type="match status" value="1"/>
</dbReference>
<dbReference type="InterPro" id="IPR010730">
    <property type="entry name" value="HET"/>
</dbReference>
<feature type="compositionally biased region" description="Low complexity" evidence="1">
    <location>
        <begin position="1159"/>
        <end position="1177"/>
    </location>
</feature>
<accession>A0A0F0I613</accession>
<feature type="region of interest" description="Disordered" evidence="1">
    <location>
        <begin position="1159"/>
        <end position="1195"/>
    </location>
</feature>
<dbReference type="Proteomes" id="UP000033540">
    <property type="component" value="Unassembled WGS sequence"/>
</dbReference>
<dbReference type="InterPro" id="IPR052895">
    <property type="entry name" value="HetReg/Transcr_Mod"/>
</dbReference>